<name>A0ACA9RHU9_9GLOM</name>
<keyword evidence="2" id="KW-1185">Reference proteome</keyword>
<dbReference type="EMBL" id="CAJVPW010071642">
    <property type="protein sequence ID" value="CAG8793628.1"/>
    <property type="molecule type" value="Genomic_DNA"/>
</dbReference>
<evidence type="ECO:0000313" key="1">
    <source>
        <dbReference type="EMBL" id="CAG8793628.1"/>
    </source>
</evidence>
<feature type="non-terminal residue" evidence="1">
    <location>
        <position position="48"/>
    </location>
</feature>
<dbReference type="Proteomes" id="UP000789366">
    <property type="component" value="Unassembled WGS sequence"/>
</dbReference>
<proteinExistence type="predicted"/>
<sequence length="48" mass="5919">MYWLENLGFHFETEEKAFKSWMNSPEHKRQIIDKDYIYFGAGFAKDIW</sequence>
<feature type="non-terminal residue" evidence="1">
    <location>
        <position position="1"/>
    </location>
</feature>
<accession>A0ACA9RHU9</accession>
<reference evidence="1" key="1">
    <citation type="submission" date="2021-06" db="EMBL/GenBank/DDBJ databases">
        <authorList>
            <person name="Kallberg Y."/>
            <person name="Tangrot J."/>
            <person name="Rosling A."/>
        </authorList>
    </citation>
    <scope>NUCLEOTIDE SEQUENCE</scope>
    <source>
        <strain evidence="1">28 12/20/2015</strain>
    </source>
</reference>
<organism evidence="1 2">
    <name type="scientific">Cetraspora pellucida</name>
    <dbReference type="NCBI Taxonomy" id="1433469"/>
    <lineage>
        <taxon>Eukaryota</taxon>
        <taxon>Fungi</taxon>
        <taxon>Fungi incertae sedis</taxon>
        <taxon>Mucoromycota</taxon>
        <taxon>Glomeromycotina</taxon>
        <taxon>Glomeromycetes</taxon>
        <taxon>Diversisporales</taxon>
        <taxon>Gigasporaceae</taxon>
        <taxon>Cetraspora</taxon>
    </lineage>
</organism>
<gene>
    <name evidence="1" type="ORF">SPELUC_LOCUS17454</name>
</gene>
<evidence type="ECO:0000313" key="2">
    <source>
        <dbReference type="Proteomes" id="UP000789366"/>
    </source>
</evidence>
<protein>
    <submittedName>
        <fullName evidence="1">13604_t:CDS:1</fullName>
    </submittedName>
</protein>
<comment type="caution">
    <text evidence="1">The sequence shown here is derived from an EMBL/GenBank/DDBJ whole genome shotgun (WGS) entry which is preliminary data.</text>
</comment>